<sequence>MPSQMIAYNHLLKLEECAELKPYRGKNVLHICATVSLFEGIKSRYEEFEWLENAGPFINGILGTWTRPTTKLTQFARLTNIIREEGADPHFPERLTYAFRHNQQNVLLSMRVLTEMGMKPIDFSPSTKEEELFQRCWRRMENEISSFGRTRALLQTPELFKAQFKWMLSENRKQWPEFVVLHGFYFITPLQHRILTLLEANGIGLIFLNLYDERYPNTFASVEAYLGSWVNRAAWKYSVQPTEGLNYGDQFSSAFEGTLVKPSQDIWPPEVYKFLDFSEFLDHYKVNESLYISPKEGSLNGRLKEYVPDSFEQRHFLSYPIGQYLYHLHLMWNERKSRLELTEKGLFECFSSGWLLHDDQNGRAYLKQLQELLPYFQGCVILADWRKRAKLLLQIQEGPVEAFAQSENRFHRIAENPMIRFSYFNVPAKDVRVVTNLIEALFVQAELLFSGSRQVTIREHFEKLEQFMDAGIQSAEFNETEKKLFHELLERFRRDFSSDEAFYVEDLSYAISLYLGGEFLQDENQPEMKPIRQFEDADGAALLGSDVHLCGIDEESLPYTSSPLPWPMTRDTLRSISTCQEEISLLFMREEFAPQIARYLYYSVLAFAENVTISWIRNFDNLTYDESAYISLLGVEPAGTDYGALFQAGTAPTIFKEDADAVQPLLMDYPVDAAAEAALCPRRFYYSILSKPYAVYSSDFHQQFLYQALLEAGYKLSDSSDEDVTQQMSELFPHWSKVRKRMIAEQAIQYKDLFDMKYSSIGDRDYVRGRERFQFLVNYYKDHDNGGIDLMEPARDAMRYGQSGRTLLEHVRGQDELQLEAKPSKLCRFCPHLSQCRDGHYAIDDQLRSIQ</sequence>
<evidence type="ECO:0000313" key="2">
    <source>
        <dbReference type="Proteomes" id="UP000297900"/>
    </source>
</evidence>
<dbReference type="EMBL" id="SOMN01000018">
    <property type="protein sequence ID" value="TFE25601.1"/>
    <property type="molecule type" value="Genomic_DNA"/>
</dbReference>
<dbReference type="OrthoDB" id="1956884at2"/>
<dbReference type="RefSeq" id="WP_135152717.1">
    <property type="nucleotide sequence ID" value="NZ_SOMN01000018.1"/>
</dbReference>
<keyword evidence="2" id="KW-1185">Reference proteome</keyword>
<gene>
    <name evidence="1" type="ORF">E2980_13520</name>
</gene>
<name>A0A4Y8LWV9_9BACL</name>
<reference evidence="1 2" key="1">
    <citation type="submission" date="2019-03" db="EMBL/GenBank/DDBJ databases">
        <title>Cohnella endophytica sp. nov., a novel endophytic bacterium isolated from bark of Sonneratia apetala.</title>
        <authorList>
            <person name="Tuo L."/>
        </authorList>
    </citation>
    <scope>NUCLEOTIDE SEQUENCE [LARGE SCALE GENOMIC DNA]</scope>
    <source>
        <strain evidence="1 2">CCTCC AB 208254</strain>
    </source>
</reference>
<dbReference type="Proteomes" id="UP000297900">
    <property type="component" value="Unassembled WGS sequence"/>
</dbReference>
<evidence type="ECO:0008006" key="3">
    <source>
        <dbReference type="Google" id="ProtNLM"/>
    </source>
</evidence>
<protein>
    <recommendedName>
        <fullName evidence="3">PD-(D/E)XK endonuclease-like domain-containing protein</fullName>
    </recommendedName>
</protein>
<dbReference type="AlphaFoldDB" id="A0A4Y8LWV9"/>
<proteinExistence type="predicted"/>
<evidence type="ECO:0000313" key="1">
    <source>
        <dbReference type="EMBL" id="TFE25601.1"/>
    </source>
</evidence>
<comment type="caution">
    <text evidence="1">The sequence shown here is derived from an EMBL/GenBank/DDBJ whole genome shotgun (WGS) entry which is preliminary data.</text>
</comment>
<accession>A0A4Y8LWV9</accession>
<organism evidence="1 2">
    <name type="scientific">Cohnella luojiensis</name>
    <dbReference type="NCBI Taxonomy" id="652876"/>
    <lineage>
        <taxon>Bacteria</taxon>
        <taxon>Bacillati</taxon>
        <taxon>Bacillota</taxon>
        <taxon>Bacilli</taxon>
        <taxon>Bacillales</taxon>
        <taxon>Paenibacillaceae</taxon>
        <taxon>Cohnella</taxon>
    </lineage>
</organism>